<sequence length="236" mass="26437">MTEKLYEGKAKIVYPGPEAGTYRVYYKDDATAFNAQKRGTIAGKGAVNNRVSARLFRHLEAQGVPTHFLRELSEREMLVRQVEIVPLEVIVRNRTAGTFAKRYGVEEGRPLPRPLVEFSLKNDALGDPLIYDDAALALGLVGEAELARIRELALRVNEALKAFFLERGLELIDFKLEFGRLEGGEIVLADEISPDTMRLWEVGTGEKMDKDRFRRDLGGVEEAYQEVLRRVVGGAG</sequence>
<evidence type="ECO:0000256" key="1">
    <source>
        <dbReference type="ARBA" id="ARBA00004672"/>
    </source>
</evidence>
<dbReference type="OrthoDB" id="9801549at2"/>
<dbReference type="GO" id="GO:0006189">
    <property type="term" value="P:'de novo' IMP biosynthetic process"/>
    <property type="evidence" value="ECO:0007669"/>
    <property type="project" value="UniProtKB-UniRule"/>
</dbReference>
<dbReference type="PROSITE" id="PS01057">
    <property type="entry name" value="SAICAR_SYNTHETASE_1"/>
    <property type="match status" value="1"/>
</dbReference>
<dbReference type="AlphaFoldDB" id="A0A399EQU2"/>
<feature type="domain" description="SAICAR synthetase/ADE2 N-terminal" evidence="9">
    <location>
        <begin position="4"/>
        <end position="230"/>
    </location>
</feature>
<comment type="catalytic activity">
    <reaction evidence="7 8">
        <text>5-amino-1-(5-phospho-D-ribosyl)imidazole-4-carboxylate + L-aspartate + ATP = (2S)-2-[5-amino-1-(5-phospho-beta-D-ribosyl)imidazole-4-carboxamido]succinate + ADP + phosphate + 2 H(+)</text>
        <dbReference type="Rhea" id="RHEA:22628"/>
        <dbReference type="ChEBI" id="CHEBI:15378"/>
        <dbReference type="ChEBI" id="CHEBI:29991"/>
        <dbReference type="ChEBI" id="CHEBI:30616"/>
        <dbReference type="ChEBI" id="CHEBI:43474"/>
        <dbReference type="ChEBI" id="CHEBI:58443"/>
        <dbReference type="ChEBI" id="CHEBI:77657"/>
        <dbReference type="ChEBI" id="CHEBI:456216"/>
        <dbReference type="EC" id="6.3.2.6"/>
    </reaction>
</comment>
<dbReference type="CDD" id="cd01415">
    <property type="entry name" value="SAICAR_synt_PurC"/>
    <property type="match status" value="1"/>
</dbReference>
<dbReference type="PROSITE" id="PS01058">
    <property type="entry name" value="SAICAR_SYNTHETASE_2"/>
    <property type="match status" value="1"/>
</dbReference>
<keyword evidence="5 8" id="KW-0658">Purine biosynthesis</keyword>
<gene>
    <name evidence="8 10" type="primary">purC</name>
    <name evidence="10" type="ORF">Mterra_01842</name>
</gene>
<dbReference type="FunFam" id="3.30.470.20:FF:000006">
    <property type="entry name" value="Phosphoribosylaminoimidazole-succinocarboxamide synthase"/>
    <property type="match status" value="1"/>
</dbReference>
<dbReference type="GO" id="GO:0009236">
    <property type="term" value="P:cobalamin biosynthetic process"/>
    <property type="evidence" value="ECO:0007669"/>
    <property type="project" value="InterPro"/>
</dbReference>
<comment type="caution">
    <text evidence="10">The sequence shown here is derived from an EMBL/GenBank/DDBJ whole genome shotgun (WGS) entry which is preliminary data.</text>
</comment>
<dbReference type="EC" id="6.3.2.6" evidence="8"/>
<dbReference type="RefSeq" id="WP_119314951.1">
    <property type="nucleotide sequence ID" value="NZ_QXDL01000066.1"/>
</dbReference>
<evidence type="ECO:0000259" key="9">
    <source>
        <dbReference type="Pfam" id="PF01259"/>
    </source>
</evidence>
<protein>
    <recommendedName>
        <fullName evidence="8">Phosphoribosylaminoimidazole-succinocarboxamide synthase</fullName>
        <ecNumber evidence="8">6.3.2.6</ecNumber>
    </recommendedName>
    <alternativeName>
        <fullName evidence="8">SAICAR synthetase</fullName>
    </alternativeName>
</protein>
<dbReference type="NCBIfam" id="TIGR00081">
    <property type="entry name" value="purC"/>
    <property type="match status" value="1"/>
</dbReference>
<organism evidence="10 11">
    <name type="scientific">Calidithermus terrae</name>
    <dbReference type="NCBI Taxonomy" id="1408545"/>
    <lineage>
        <taxon>Bacteria</taxon>
        <taxon>Thermotogati</taxon>
        <taxon>Deinococcota</taxon>
        <taxon>Deinococci</taxon>
        <taxon>Thermales</taxon>
        <taxon>Thermaceae</taxon>
        <taxon>Calidithermus</taxon>
    </lineage>
</organism>
<dbReference type="HAMAP" id="MF_00137">
    <property type="entry name" value="SAICAR_synth"/>
    <property type="match status" value="1"/>
</dbReference>
<accession>A0A399EQU2</accession>
<dbReference type="PANTHER" id="PTHR43599">
    <property type="entry name" value="MULTIFUNCTIONAL PROTEIN ADE2"/>
    <property type="match status" value="1"/>
</dbReference>
<evidence type="ECO:0000256" key="3">
    <source>
        <dbReference type="ARBA" id="ARBA00022598"/>
    </source>
</evidence>
<dbReference type="Gene3D" id="3.30.470.20">
    <property type="entry name" value="ATP-grasp fold, B domain"/>
    <property type="match status" value="1"/>
</dbReference>
<evidence type="ECO:0000256" key="4">
    <source>
        <dbReference type="ARBA" id="ARBA00022741"/>
    </source>
</evidence>
<dbReference type="PANTHER" id="PTHR43599:SF3">
    <property type="entry name" value="SI:DKEY-6E2.2"/>
    <property type="match status" value="1"/>
</dbReference>
<evidence type="ECO:0000313" key="10">
    <source>
        <dbReference type="EMBL" id="RIH84922.1"/>
    </source>
</evidence>
<dbReference type="InterPro" id="IPR050089">
    <property type="entry name" value="SAICAR_synthetase"/>
</dbReference>
<keyword evidence="3 8" id="KW-0436">Ligase</keyword>
<evidence type="ECO:0000256" key="5">
    <source>
        <dbReference type="ARBA" id="ARBA00022755"/>
    </source>
</evidence>
<dbReference type="InterPro" id="IPR001636">
    <property type="entry name" value="SAICAR_synth"/>
</dbReference>
<keyword evidence="4 8" id="KW-0547">Nucleotide-binding</keyword>
<comment type="pathway">
    <text evidence="1 8">Purine metabolism; IMP biosynthesis via de novo pathway; 5-amino-1-(5-phospho-D-ribosyl)imidazole-4-carboxamide from 5-amino-1-(5-phospho-D-ribosyl)imidazole-4-carboxylate: step 1/2.</text>
</comment>
<evidence type="ECO:0000256" key="7">
    <source>
        <dbReference type="ARBA" id="ARBA00048475"/>
    </source>
</evidence>
<dbReference type="EMBL" id="QXDL01000066">
    <property type="protein sequence ID" value="RIH84922.1"/>
    <property type="molecule type" value="Genomic_DNA"/>
</dbReference>
<dbReference type="SUPFAM" id="SSF56104">
    <property type="entry name" value="SAICAR synthase-like"/>
    <property type="match status" value="1"/>
</dbReference>
<dbReference type="InterPro" id="IPR028923">
    <property type="entry name" value="SAICAR_synt/ADE2_N"/>
</dbReference>
<dbReference type="GO" id="GO:0004639">
    <property type="term" value="F:phosphoribosylaminoimidazolesuccinocarboxamide synthase activity"/>
    <property type="evidence" value="ECO:0007669"/>
    <property type="project" value="UniProtKB-UniRule"/>
</dbReference>
<dbReference type="Pfam" id="PF01259">
    <property type="entry name" value="SAICAR_synt"/>
    <property type="match status" value="1"/>
</dbReference>
<dbReference type="InterPro" id="IPR033934">
    <property type="entry name" value="SAICAR_synt_PurC"/>
</dbReference>
<proteinExistence type="inferred from homology"/>
<dbReference type="UniPathway" id="UPA00074">
    <property type="reaction ID" value="UER00131"/>
</dbReference>
<evidence type="ECO:0000313" key="11">
    <source>
        <dbReference type="Proteomes" id="UP000265715"/>
    </source>
</evidence>
<dbReference type="GO" id="GO:0005524">
    <property type="term" value="F:ATP binding"/>
    <property type="evidence" value="ECO:0007669"/>
    <property type="project" value="UniProtKB-KW"/>
</dbReference>
<evidence type="ECO:0000256" key="8">
    <source>
        <dbReference type="HAMAP-Rule" id="MF_00137"/>
    </source>
</evidence>
<keyword evidence="11" id="KW-1185">Reference proteome</keyword>
<keyword evidence="6 8" id="KW-0067">ATP-binding</keyword>
<dbReference type="Gene3D" id="3.30.200.20">
    <property type="entry name" value="Phosphorylase Kinase, domain 1"/>
    <property type="match status" value="1"/>
</dbReference>
<comment type="similarity">
    <text evidence="2 8">Belongs to the SAICAR synthetase family.</text>
</comment>
<dbReference type="InterPro" id="IPR018236">
    <property type="entry name" value="SAICAR_synthetase_CS"/>
</dbReference>
<dbReference type="Proteomes" id="UP000265715">
    <property type="component" value="Unassembled WGS sequence"/>
</dbReference>
<evidence type="ECO:0000256" key="6">
    <source>
        <dbReference type="ARBA" id="ARBA00022840"/>
    </source>
</evidence>
<name>A0A399EQU2_9DEIN</name>
<evidence type="ECO:0000256" key="2">
    <source>
        <dbReference type="ARBA" id="ARBA00010190"/>
    </source>
</evidence>
<reference evidence="10 11" key="1">
    <citation type="submission" date="2018-08" db="EMBL/GenBank/DDBJ databases">
        <title>Meiothermus terrae DSM 26712 genome sequencing project.</title>
        <authorList>
            <person name="Da Costa M.S."/>
            <person name="Albuquerque L."/>
            <person name="Raposo P."/>
            <person name="Froufe H.J.C."/>
            <person name="Barroso C.S."/>
            <person name="Egas C."/>
        </authorList>
    </citation>
    <scope>NUCLEOTIDE SEQUENCE [LARGE SCALE GENOMIC DNA]</scope>
    <source>
        <strain evidence="10 11">DSM 26712</strain>
    </source>
</reference>